<evidence type="ECO:0000313" key="4">
    <source>
        <dbReference type="EMBL" id="EPS70296.1"/>
    </source>
</evidence>
<evidence type="ECO:0000259" key="3">
    <source>
        <dbReference type="Pfam" id="PF08628"/>
    </source>
</evidence>
<comment type="caution">
    <text evidence="4">The sequence shown here is derived from an EMBL/GenBank/DDBJ whole genome shotgun (WGS) entry which is preliminary data.</text>
</comment>
<proteinExistence type="predicted"/>
<dbReference type="Pfam" id="PF08628">
    <property type="entry name" value="Nexin_C"/>
    <property type="match status" value="1"/>
</dbReference>
<evidence type="ECO:0000313" key="5">
    <source>
        <dbReference type="Proteomes" id="UP000015453"/>
    </source>
</evidence>
<dbReference type="InterPro" id="IPR013937">
    <property type="entry name" value="Sorting_nexin_C"/>
</dbReference>
<reference evidence="4 5" key="1">
    <citation type="journal article" date="2013" name="BMC Genomics">
        <title>The miniature genome of a carnivorous plant Genlisea aurea contains a low number of genes and short non-coding sequences.</title>
        <authorList>
            <person name="Leushkin E.V."/>
            <person name="Sutormin R.A."/>
            <person name="Nabieva E.R."/>
            <person name="Penin A.A."/>
            <person name="Kondrashov A.S."/>
            <person name="Logacheva M.D."/>
        </authorList>
    </citation>
    <scope>NUCLEOTIDE SEQUENCE [LARGE SCALE GENOMIC DNA]</scope>
</reference>
<name>S8CZ14_9LAMI</name>
<dbReference type="Proteomes" id="UP000015453">
    <property type="component" value="Unassembled WGS sequence"/>
</dbReference>
<comment type="subcellular location">
    <subcellularLocation>
        <location evidence="1">Cytoplasm</location>
    </subcellularLocation>
</comment>
<sequence length="173" mass="19740">RQVFWISKQILQLIMEDAIDDWLLRQIQWLRRDDVIAQGIYWLKDVLWPGGTFFLKLQTQGQPPDCKTPAGTTQSTKAPVAAAAQPDSFDQQLEAARRASNVKKMLFNGAPSPLVSLIGQKQYRRCARDVYYFLQSTVCLKQLGYGILEIVLVSVFPELRDLVTNIHQKDFIA</sequence>
<dbReference type="GO" id="GO:0005737">
    <property type="term" value="C:cytoplasm"/>
    <property type="evidence" value="ECO:0007669"/>
    <property type="project" value="UniProtKB-SubCell"/>
</dbReference>
<feature type="non-terminal residue" evidence="4">
    <location>
        <position position="1"/>
    </location>
</feature>
<keyword evidence="5" id="KW-1185">Reference proteome</keyword>
<dbReference type="EMBL" id="AUSU01001735">
    <property type="protein sequence ID" value="EPS70296.1"/>
    <property type="molecule type" value="Genomic_DNA"/>
</dbReference>
<feature type="domain" description="Sorting nexin C-terminal" evidence="3">
    <location>
        <begin position="1"/>
        <end position="137"/>
    </location>
</feature>
<gene>
    <name evidence="4" type="ORF">M569_04466</name>
</gene>
<dbReference type="AlphaFoldDB" id="S8CZ14"/>
<feature type="non-terminal residue" evidence="4">
    <location>
        <position position="173"/>
    </location>
</feature>
<dbReference type="PANTHER" id="PTHR22999">
    <property type="entry name" value="PX SERINE/THREONINE KINASE PXK"/>
    <property type="match status" value="1"/>
</dbReference>
<evidence type="ECO:0000256" key="1">
    <source>
        <dbReference type="ARBA" id="ARBA00004496"/>
    </source>
</evidence>
<organism evidence="4 5">
    <name type="scientific">Genlisea aurea</name>
    <dbReference type="NCBI Taxonomy" id="192259"/>
    <lineage>
        <taxon>Eukaryota</taxon>
        <taxon>Viridiplantae</taxon>
        <taxon>Streptophyta</taxon>
        <taxon>Embryophyta</taxon>
        <taxon>Tracheophyta</taxon>
        <taxon>Spermatophyta</taxon>
        <taxon>Magnoliopsida</taxon>
        <taxon>eudicotyledons</taxon>
        <taxon>Gunneridae</taxon>
        <taxon>Pentapetalae</taxon>
        <taxon>asterids</taxon>
        <taxon>lamiids</taxon>
        <taxon>Lamiales</taxon>
        <taxon>Lentibulariaceae</taxon>
        <taxon>Genlisea</taxon>
    </lineage>
</organism>
<dbReference type="PANTHER" id="PTHR22999:SF23">
    <property type="entry name" value="SORTING NEXIN-16"/>
    <property type="match status" value="1"/>
</dbReference>
<protein>
    <recommendedName>
        <fullName evidence="3">Sorting nexin C-terminal domain-containing protein</fullName>
    </recommendedName>
</protein>
<dbReference type="OrthoDB" id="120967at2759"/>
<dbReference type="InterPro" id="IPR051837">
    <property type="entry name" value="SortingNexin/PXDomain-PKLike"/>
</dbReference>
<keyword evidence="2" id="KW-0963">Cytoplasm</keyword>
<evidence type="ECO:0000256" key="2">
    <source>
        <dbReference type="ARBA" id="ARBA00022490"/>
    </source>
</evidence>
<accession>S8CZ14</accession>